<accession>A0A286U650</accession>
<dbReference type="InterPro" id="IPR011993">
    <property type="entry name" value="PH-like_dom_sf"/>
</dbReference>
<dbReference type="PANTHER" id="PTHR21399">
    <property type="entry name" value="CHLORIDE CONDUCTANCE REGULATORY PROTEIN ICLN"/>
    <property type="match status" value="1"/>
</dbReference>
<comment type="subcellular location">
    <subcellularLocation>
        <location evidence="2">Cytoplasm</location>
    </subcellularLocation>
    <subcellularLocation>
        <location evidence="1">Nucleus</location>
    </subcellularLocation>
</comment>
<dbReference type="Gene3D" id="2.30.29.30">
    <property type="entry name" value="Pleckstrin-homology domain (PH domain)/Phosphotyrosine-binding domain (PTB)"/>
    <property type="match status" value="1"/>
</dbReference>
<dbReference type="InParanoid" id="A0A286U650"/>
<keyword evidence="3" id="KW-0963">Cytoplasm</keyword>
<proteinExistence type="predicted"/>
<dbReference type="EMBL" id="NBII01000011">
    <property type="protein sequence ID" value="PAV15009.1"/>
    <property type="molecule type" value="Genomic_DNA"/>
</dbReference>
<comment type="caution">
    <text evidence="5">The sequence shown here is derived from an EMBL/GenBank/DDBJ whole genome shotgun (WGS) entry which is preliminary data.</text>
</comment>
<dbReference type="Pfam" id="PF03517">
    <property type="entry name" value="Voldacs"/>
    <property type="match status" value="1"/>
</dbReference>
<evidence type="ECO:0000256" key="2">
    <source>
        <dbReference type="ARBA" id="ARBA00004496"/>
    </source>
</evidence>
<dbReference type="OrthoDB" id="19714at2759"/>
<organism evidence="5 6">
    <name type="scientific">Pyrrhoderma noxium</name>
    <dbReference type="NCBI Taxonomy" id="2282107"/>
    <lineage>
        <taxon>Eukaryota</taxon>
        <taxon>Fungi</taxon>
        <taxon>Dikarya</taxon>
        <taxon>Basidiomycota</taxon>
        <taxon>Agaricomycotina</taxon>
        <taxon>Agaricomycetes</taxon>
        <taxon>Hymenochaetales</taxon>
        <taxon>Hymenochaetaceae</taxon>
        <taxon>Pyrrhoderma</taxon>
    </lineage>
</organism>
<name>A0A286U650_9AGAM</name>
<gene>
    <name evidence="5" type="ORF">PNOK_0956200</name>
</gene>
<keyword evidence="6" id="KW-1185">Reference proteome</keyword>
<evidence type="ECO:0000256" key="4">
    <source>
        <dbReference type="ARBA" id="ARBA00023242"/>
    </source>
</evidence>
<dbReference type="Proteomes" id="UP000217199">
    <property type="component" value="Unassembled WGS sequence"/>
</dbReference>
<protein>
    <submittedName>
        <fullName evidence="5">Methylosome subunit</fullName>
    </submittedName>
</protein>
<evidence type="ECO:0000256" key="1">
    <source>
        <dbReference type="ARBA" id="ARBA00004123"/>
    </source>
</evidence>
<reference evidence="5 6" key="1">
    <citation type="journal article" date="2017" name="Mol. Ecol.">
        <title>Comparative and population genomic landscape of Phellinus noxius: A hypervariable fungus causing root rot in trees.</title>
        <authorList>
            <person name="Chung C.L."/>
            <person name="Lee T.J."/>
            <person name="Akiba M."/>
            <person name="Lee H.H."/>
            <person name="Kuo T.H."/>
            <person name="Liu D."/>
            <person name="Ke H.M."/>
            <person name="Yokoi T."/>
            <person name="Roa M.B."/>
            <person name="Lu M.J."/>
            <person name="Chang Y.Y."/>
            <person name="Ann P.J."/>
            <person name="Tsai J.N."/>
            <person name="Chen C.Y."/>
            <person name="Tzean S.S."/>
            <person name="Ota Y."/>
            <person name="Hattori T."/>
            <person name="Sahashi N."/>
            <person name="Liou R.F."/>
            <person name="Kikuchi T."/>
            <person name="Tsai I.J."/>
        </authorList>
    </citation>
    <scope>NUCLEOTIDE SEQUENCE [LARGE SCALE GENOMIC DNA]</scope>
    <source>
        <strain evidence="5 6">FFPRI411160</strain>
    </source>
</reference>
<evidence type="ECO:0000313" key="6">
    <source>
        <dbReference type="Proteomes" id="UP000217199"/>
    </source>
</evidence>
<evidence type="ECO:0000313" key="5">
    <source>
        <dbReference type="EMBL" id="PAV15009.1"/>
    </source>
</evidence>
<evidence type="ECO:0000256" key="3">
    <source>
        <dbReference type="ARBA" id="ARBA00022490"/>
    </source>
</evidence>
<dbReference type="STRING" id="2282107.A0A286U650"/>
<dbReference type="GO" id="GO:0000387">
    <property type="term" value="P:spliceosomal snRNP assembly"/>
    <property type="evidence" value="ECO:0007669"/>
    <property type="project" value="TreeGrafter"/>
</dbReference>
<dbReference type="GO" id="GO:0034715">
    <property type="term" value="C:pICln-Sm protein complex"/>
    <property type="evidence" value="ECO:0007669"/>
    <property type="project" value="TreeGrafter"/>
</dbReference>
<dbReference type="GO" id="GO:0005681">
    <property type="term" value="C:spliceosomal complex"/>
    <property type="evidence" value="ECO:0007669"/>
    <property type="project" value="TreeGrafter"/>
</dbReference>
<sequence length="251" mass="27019">MPSITVLDTRPTYITPSEHAALSSSTPSSFSDIPTVVRHVEEGVRVVIEPPEAIAKLGIQEEKLRHGTLLVLESALTFVFTDPNSSSDGIPTQEDKVGISVEYPRITLHAVSRTASGSVGPCIYCQLDDIPGEGQNTNAENEGEGEDEEEVGLVELKIVPKDQASLDPIFEALSQCASLHPDPASPSSPNGFNFGDFITEDNLDEAFVDADVELIQEIMIGSENPEGEEAETGRVYSDYDLHDACSAFVLN</sequence>
<dbReference type="InterPro" id="IPR039924">
    <property type="entry name" value="ICln/Lot5/Saf5"/>
</dbReference>
<dbReference type="AlphaFoldDB" id="A0A286U650"/>
<dbReference type="GO" id="GO:0005829">
    <property type="term" value="C:cytosol"/>
    <property type="evidence" value="ECO:0007669"/>
    <property type="project" value="TreeGrafter"/>
</dbReference>
<dbReference type="PANTHER" id="PTHR21399:SF0">
    <property type="entry name" value="METHYLOSOME SUBUNIT PICLN"/>
    <property type="match status" value="1"/>
</dbReference>
<dbReference type="GO" id="GO:0045292">
    <property type="term" value="P:mRNA cis splicing, via spliceosome"/>
    <property type="evidence" value="ECO:0007669"/>
    <property type="project" value="TreeGrafter"/>
</dbReference>
<keyword evidence="4" id="KW-0539">Nucleus</keyword>